<dbReference type="Proteomes" id="UP000218775">
    <property type="component" value="Unassembled WGS sequence"/>
</dbReference>
<dbReference type="AlphaFoldDB" id="A0A2A4X7V7"/>
<gene>
    <name evidence="2" type="ORF">COB21_01370</name>
</gene>
<evidence type="ECO:0000256" key="1">
    <source>
        <dbReference type="SAM" id="MobiDB-lite"/>
    </source>
</evidence>
<evidence type="ECO:0000313" key="2">
    <source>
        <dbReference type="EMBL" id="PCI78145.1"/>
    </source>
</evidence>
<sequence>MSSFPTPSKKFNGDDLPINPSQGRVDETKDPKAVLKKVIEKELEKGIPIKSWSKKVENDLIANVIVSFEKYFPKQSLCKTTLKNLFSKIKSSMDTKIDNEPFSLQSFLKNNLQITLPAKNTKEPYTLSFDLAEKLKTRWNEEKIAQLSIHELSAPIWSIQKHLLSDIKLNNLRAPFEVYGYEDQLILESIVSLLIDNPLIENSDLVNSVESIIKKVNILTLLNEEKKIKPLLYTLYANICSESGVYDLYFSKLEQQRLKAFFSHFTTLQSNSKQSLERGEWAERLLSLYLLGVYLPKNIPEKVLEIGIEESISQLRGEAAAKNTGNKNLVIFFNASLYLHCFFSKNTSYEKIKQFLMQCYTLTTNFAPFHQTTFDRLEFFVYSEMEKKHSILTSIDPISITYLKDILIKTQVENPYFSPESCLSKTIGICNQRLNLSAKITQKSFSQIKLKIHMWATSREMVMRQIHIAPEHPFTLAISKLWKKIVGHKLMRYMDHHSFIDHVLKSVLKDFPALSPFKNALKKNLSAYYMIFWYNMNFDSKASTLDRWLFWHHQNLNAKDHTGFKDIEQLCALFFPNIPHKECAARFKALISKVKA</sequence>
<accession>A0A2A4X7V7</accession>
<proteinExistence type="predicted"/>
<protein>
    <submittedName>
        <fullName evidence="2">Uncharacterized protein</fullName>
    </submittedName>
</protein>
<reference evidence="3" key="1">
    <citation type="submission" date="2017-08" db="EMBL/GenBank/DDBJ databases">
        <title>A dynamic microbial community with high functional redundancy inhabits the cold, oxic subseafloor aquifer.</title>
        <authorList>
            <person name="Tully B.J."/>
            <person name="Wheat C.G."/>
            <person name="Glazer B.T."/>
            <person name="Huber J.A."/>
        </authorList>
    </citation>
    <scope>NUCLEOTIDE SEQUENCE [LARGE SCALE GENOMIC DNA]</scope>
</reference>
<evidence type="ECO:0000313" key="3">
    <source>
        <dbReference type="Proteomes" id="UP000218775"/>
    </source>
</evidence>
<feature type="region of interest" description="Disordered" evidence="1">
    <location>
        <begin position="1"/>
        <end position="30"/>
    </location>
</feature>
<name>A0A2A4X7V7_UNCAE</name>
<dbReference type="EMBL" id="NVUK01000008">
    <property type="protein sequence ID" value="PCI78145.1"/>
    <property type="molecule type" value="Genomic_DNA"/>
</dbReference>
<organism evidence="2 3">
    <name type="scientific">Aerophobetes bacterium</name>
    <dbReference type="NCBI Taxonomy" id="2030807"/>
    <lineage>
        <taxon>Bacteria</taxon>
        <taxon>Candidatus Aerophobota</taxon>
    </lineage>
</organism>
<comment type="caution">
    <text evidence="2">The sequence shown here is derived from an EMBL/GenBank/DDBJ whole genome shotgun (WGS) entry which is preliminary data.</text>
</comment>